<keyword evidence="3" id="KW-0732">Signal</keyword>
<dbReference type="InterPro" id="IPR018114">
    <property type="entry name" value="TRYPSIN_HIS"/>
</dbReference>
<dbReference type="InterPro" id="IPR001314">
    <property type="entry name" value="Peptidase_S1A"/>
</dbReference>
<feature type="chain" id="PRO_5046165550" evidence="3">
    <location>
        <begin position="28"/>
        <end position="287"/>
    </location>
</feature>
<dbReference type="SUPFAM" id="SSF50494">
    <property type="entry name" value="Trypsin-like serine proteases"/>
    <property type="match status" value="1"/>
</dbReference>
<dbReference type="PROSITE" id="PS51318">
    <property type="entry name" value="TAT"/>
    <property type="match status" value="1"/>
</dbReference>
<dbReference type="InterPro" id="IPR043504">
    <property type="entry name" value="Peptidase_S1_PA_chymotrypsin"/>
</dbReference>
<evidence type="ECO:0000259" key="4">
    <source>
        <dbReference type="PROSITE" id="PS50240"/>
    </source>
</evidence>
<dbReference type="CDD" id="cd00190">
    <property type="entry name" value="Tryp_SPc"/>
    <property type="match status" value="1"/>
</dbReference>
<accession>A0ABW4SN80</accession>
<evidence type="ECO:0000313" key="6">
    <source>
        <dbReference type="Proteomes" id="UP001597368"/>
    </source>
</evidence>
<dbReference type="Proteomes" id="UP001597368">
    <property type="component" value="Unassembled WGS sequence"/>
</dbReference>
<proteinExistence type="predicted"/>
<dbReference type="PRINTS" id="PR00722">
    <property type="entry name" value="CHYMOTRYPSIN"/>
</dbReference>
<dbReference type="InterPro" id="IPR001254">
    <property type="entry name" value="Trypsin_dom"/>
</dbReference>
<reference evidence="6" key="1">
    <citation type="journal article" date="2019" name="Int. J. Syst. Evol. Microbiol.">
        <title>The Global Catalogue of Microorganisms (GCM) 10K type strain sequencing project: providing services to taxonomists for standard genome sequencing and annotation.</title>
        <authorList>
            <consortium name="The Broad Institute Genomics Platform"/>
            <consortium name="The Broad Institute Genome Sequencing Center for Infectious Disease"/>
            <person name="Wu L."/>
            <person name="Ma J."/>
        </authorList>
    </citation>
    <scope>NUCLEOTIDE SEQUENCE [LARGE SCALE GENOMIC DNA]</scope>
    <source>
        <strain evidence="6">ICMP 6774ER</strain>
    </source>
</reference>
<evidence type="ECO:0000256" key="2">
    <source>
        <dbReference type="SAM" id="MobiDB-lite"/>
    </source>
</evidence>
<dbReference type="InterPro" id="IPR051487">
    <property type="entry name" value="Ser/Thr_Proteases_Immune/Dev"/>
</dbReference>
<dbReference type="Gene3D" id="2.40.10.10">
    <property type="entry name" value="Trypsin-like serine proteases"/>
    <property type="match status" value="1"/>
</dbReference>
<dbReference type="PROSITE" id="PS00134">
    <property type="entry name" value="TRYPSIN_HIS"/>
    <property type="match status" value="1"/>
</dbReference>
<dbReference type="RefSeq" id="WP_379569989.1">
    <property type="nucleotide sequence ID" value="NZ_JBHUFV010000007.1"/>
</dbReference>
<evidence type="ECO:0000313" key="5">
    <source>
        <dbReference type="EMBL" id="MFD1931025.1"/>
    </source>
</evidence>
<name>A0ABW4SN80_9ACTN</name>
<keyword evidence="6" id="KW-1185">Reference proteome</keyword>
<dbReference type="EMBL" id="JBHUFV010000007">
    <property type="protein sequence ID" value="MFD1931025.1"/>
    <property type="molecule type" value="Genomic_DNA"/>
</dbReference>
<keyword evidence="1" id="KW-1015">Disulfide bond</keyword>
<feature type="signal peptide" evidence="3">
    <location>
        <begin position="1"/>
        <end position="27"/>
    </location>
</feature>
<dbReference type="PROSITE" id="PS50240">
    <property type="entry name" value="TRYPSIN_DOM"/>
    <property type="match status" value="1"/>
</dbReference>
<feature type="domain" description="Peptidase S1" evidence="4">
    <location>
        <begin position="39"/>
        <end position="280"/>
    </location>
</feature>
<comment type="caution">
    <text evidence="5">The sequence shown here is derived from an EMBL/GenBank/DDBJ whole genome shotgun (WGS) entry which is preliminary data.</text>
</comment>
<gene>
    <name evidence="5" type="ORF">ACFSKW_05985</name>
</gene>
<dbReference type="PANTHER" id="PTHR24256">
    <property type="entry name" value="TRYPTASE-RELATED"/>
    <property type="match status" value="1"/>
</dbReference>
<dbReference type="Pfam" id="PF00089">
    <property type="entry name" value="Trypsin"/>
    <property type="match status" value="1"/>
</dbReference>
<sequence>MFKATRRRAAVLAALMAAGLALIPAAAAVASAGSGRPAIIGGQASAQPYSFMVSFQLRDLPEHHCGGALVAADWVVTAAHCKGLIKPGKTQVRVGSLDRDKGGVVAGVKRFVTYPGQGHSGRRGPKADILLVQLDRKVPLEPIRVADEPGAVGEPTRVIGWGLVCEDKNDPACKTQRLHELDTVRVPDDRCVFLHRGAELCTGERQGRAASACNGDSGGPQIRQVAGRWELIGATSRDGDDVEDPMDGGAGCSTNPDGGPGVGIWTDVTHYRAWITETIGAGLHSAS</sequence>
<feature type="region of interest" description="Disordered" evidence="2">
    <location>
        <begin position="236"/>
        <end position="259"/>
    </location>
</feature>
<protein>
    <submittedName>
        <fullName evidence="5">S1 family peptidase</fullName>
    </submittedName>
</protein>
<organism evidence="5 6">
    <name type="scientific">Nonomuraea mangrovi</name>
    <dbReference type="NCBI Taxonomy" id="2316207"/>
    <lineage>
        <taxon>Bacteria</taxon>
        <taxon>Bacillati</taxon>
        <taxon>Actinomycetota</taxon>
        <taxon>Actinomycetes</taxon>
        <taxon>Streptosporangiales</taxon>
        <taxon>Streptosporangiaceae</taxon>
        <taxon>Nonomuraea</taxon>
    </lineage>
</organism>
<evidence type="ECO:0000256" key="1">
    <source>
        <dbReference type="ARBA" id="ARBA00023157"/>
    </source>
</evidence>
<dbReference type="SMART" id="SM00020">
    <property type="entry name" value="Tryp_SPc"/>
    <property type="match status" value="1"/>
</dbReference>
<evidence type="ECO:0000256" key="3">
    <source>
        <dbReference type="SAM" id="SignalP"/>
    </source>
</evidence>
<dbReference type="InterPro" id="IPR006311">
    <property type="entry name" value="TAT_signal"/>
</dbReference>
<dbReference type="InterPro" id="IPR009003">
    <property type="entry name" value="Peptidase_S1_PA"/>
</dbReference>